<gene>
    <name evidence="1" type="ORF">ESB13_11665</name>
</gene>
<keyword evidence="2" id="KW-1185">Reference proteome</keyword>
<name>A0A4Q1D577_9BACT</name>
<evidence type="ECO:0000313" key="2">
    <source>
        <dbReference type="Proteomes" id="UP000290545"/>
    </source>
</evidence>
<accession>A0A4Q1D577</accession>
<dbReference type="Proteomes" id="UP000290545">
    <property type="component" value="Unassembled WGS sequence"/>
</dbReference>
<protein>
    <recommendedName>
        <fullName evidence="3">tRNA_anti-like</fullName>
    </recommendedName>
</protein>
<proteinExistence type="predicted"/>
<dbReference type="OrthoDB" id="673558at2"/>
<dbReference type="Pfam" id="PF12869">
    <property type="entry name" value="tRNA_anti-like"/>
    <property type="match status" value="1"/>
</dbReference>
<organism evidence="1 2">
    <name type="scientific">Filimonas effusa</name>
    <dbReference type="NCBI Taxonomy" id="2508721"/>
    <lineage>
        <taxon>Bacteria</taxon>
        <taxon>Pseudomonadati</taxon>
        <taxon>Bacteroidota</taxon>
        <taxon>Chitinophagia</taxon>
        <taxon>Chitinophagales</taxon>
        <taxon>Chitinophagaceae</taxon>
        <taxon>Filimonas</taxon>
    </lineage>
</organism>
<dbReference type="EMBL" id="SDHZ01000002">
    <property type="protein sequence ID" value="RXK82791.1"/>
    <property type="molecule type" value="Genomic_DNA"/>
</dbReference>
<reference evidence="1 2" key="1">
    <citation type="submission" date="2019-01" db="EMBL/GenBank/DDBJ databases">
        <title>Filimonas sp. strain TTM-71.</title>
        <authorList>
            <person name="Chen W.-M."/>
        </authorList>
    </citation>
    <scope>NUCLEOTIDE SEQUENCE [LARGE SCALE GENOMIC DNA]</scope>
    <source>
        <strain evidence="1 2">TTM-71</strain>
    </source>
</reference>
<dbReference type="RefSeq" id="WP_129003469.1">
    <property type="nucleotide sequence ID" value="NZ_SDHZ01000002.1"/>
</dbReference>
<comment type="caution">
    <text evidence="1">The sequence shown here is derived from an EMBL/GenBank/DDBJ whole genome shotgun (WGS) entry which is preliminary data.</text>
</comment>
<dbReference type="AlphaFoldDB" id="A0A4Q1D577"/>
<evidence type="ECO:0008006" key="3">
    <source>
        <dbReference type="Google" id="ProtNLM"/>
    </source>
</evidence>
<sequence length="139" mass="15101">MKRKNIVLFAIALLCLLAGFRAYYLYQKPRTTAAEEKTEITIEAKALYQAYGSNEQQAGKQFSNKILEVNGIVSEVQAAGNNFSVLLTGDEKTGGGVNCSITDKDSDKPVKGQTVKIKGRCTGFLFDVNISDASIISIQ</sequence>
<dbReference type="InterPro" id="IPR024422">
    <property type="entry name" value="Protein_unknown_function_OB"/>
</dbReference>
<evidence type="ECO:0000313" key="1">
    <source>
        <dbReference type="EMBL" id="RXK82791.1"/>
    </source>
</evidence>